<organism evidence="1 2">
    <name type="scientific">Nocardioides ginsengisegetis</name>
    <dbReference type="NCBI Taxonomy" id="661491"/>
    <lineage>
        <taxon>Bacteria</taxon>
        <taxon>Bacillati</taxon>
        <taxon>Actinomycetota</taxon>
        <taxon>Actinomycetes</taxon>
        <taxon>Propionibacteriales</taxon>
        <taxon>Nocardioidaceae</taxon>
        <taxon>Nocardioides</taxon>
    </lineage>
</organism>
<evidence type="ECO:0008006" key="3">
    <source>
        <dbReference type="Google" id="ProtNLM"/>
    </source>
</evidence>
<accession>A0A7W3IXY8</accession>
<evidence type="ECO:0000313" key="1">
    <source>
        <dbReference type="EMBL" id="MBA8802539.1"/>
    </source>
</evidence>
<dbReference type="Proteomes" id="UP000580910">
    <property type="component" value="Unassembled WGS sequence"/>
</dbReference>
<evidence type="ECO:0000313" key="2">
    <source>
        <dbReference type="Proteomes" id="UP000580910"/>
    </source>
</evidence>
<dbReference type="EMBL" id="JACGXA010000001">
    <property type="protein sequence ID" value="MBA8802539.1"/>
    <property type="molecule type" value="Genomic_DNA"/>
</dbReference>
<dbReference type="Gene3D" id="3.10.490.10">
    <property type="entry name" value="Gamma-glutamyl cyclotransferase-like"/>
    <property type="match status" value="1"/>
</dbReference>
<gene>
    <name evidence="1" type="ORF">FB382_000830</name>
</gene>
<dbReference type="RefSeq" id="WP_182537049.1">
    <property type="nucleotide sequence ID" value="NZ_JACGXA010000001.1"/>
</dbReference>
<sequence length="215" mass="22593">MRSEVLRVWYVAYGSNLGFARFRCYLAGGRPHGGSRVYAGCRDPADPAEVAALEVPGGLVFAGESGVWGGAMAFYDPHAPGRVACRAYLVTAEQLADVAAQEMRRPPGGDFARDLSGILADVESVHTMGPGRYETITRLGERAGAPMFTVTHHDAGGLDPAAPSVAYLRSIAAGLREAHGWDAARIAAYLEPAPGIAAGWSREELTALAGEGAPR</sequence>
<comment type="caution">
    <text evidence="1">The sequence shown here is derived from an EMBL/GenBank/DDBJ whole genome shotgun (WGS) entry which is preliminary data.</text>
</comment>
<reference evidence="1 2" key="1">
    <citation type="submission" date="2020-07" db="EMBL/GenBank/DDBJ databases">
        <title>Sequencing the genomes of 1000 actinobacteria strains.</title>
        <authorList>
            <person name="Klenk H.-P."/>
        </authorList>
    </citation>
    <scope>NUCLEOTIDE SEQUENCE [LARGE SCALE GENOMIC DNA]</scope>
    <source>
        <strain evidence="1 2">DSM 21349</strain>
    </source>
</reference>
<dbReference type="AlphaFoldDB" id="A0A7W3IXY8"/>
<keyword evidence="2" id="KW-1185">Reference proteome</keyword>
<name>A0A7W3IXY8_9ACTN</name>
<protein>
    <recommendedName>
        <fullName evidence="3">Histone deacetylase</fullName>
    </recommendedName>
</protein>
<proteinExistence type="predicted"/>